<evidence type="ECO:0000256" key="3">
    <source>
        <dbReference type="ARBA" id="ARBA00022679"/>
    </source>
</evidence>
<dbReference type="Pfam" id="PF02801">
    <property type="entry name" value="Ketoacyl-synt_C"/>
    <property type="match status" value="1"/>
</dbReference>
<dbReference type="SUPFAM" id="SSF53901">
    <property type="entry name" value="Thiolase-like"/>
    <property type="match status" value="1"/>
</dbReference>
<reference evidence="8" key="2">
    <citation type="submission" date="2012-03" db="EMBL/GenBank/DDBJ databases">
        <title>Genome sequence of the fruiting myxobacterium Corallococcus coralloides DSM 2259.</title>
        <authorList>
            <person name="Huntley S."/>
            <person name="Zhang Y."/>
            <person name="Treuner-Lange A."/>
            <person name="Sensen C.W."/>
            <person name="Sogaard-Andersen L."/>
        </authorList>
    </citation>
    <scope>NUCLEOTIDE SEQUENCE [LARGE SCALE GENOMIC DNA]</scope>
    <source>
        <strain evidence="8">ATCC 25202 / DSM 2259 / NBRC 100086 / M2</strain>
    </source>
</reference>
<dbReference type="InterPro" id="IPR020806">
    <property type="entry name" value="PKS_PP-bd"/>
</dbReference>
<dbReference type="GO" id="GO:0005886">
    <property type="term" value="C:plasma membrane"/>
    <property type="evidence" value="ECO:0007669"/>
    <property type="project" value="TreeGrafter"/>
</dbReference>
<dbReference type="InterPro" id="IPR013968">
    <property type="entry name" value="PKS_KR"/>
</dbReference>
<dbReference type="InParanoid" id="H8MSA7"/>
<evidence type="ECO:0000259" key="5">
    <source>
        <dbReference type="PROSITE" id="PS50075"/>
    </source>
</evidence>
<evidence type="ECO:0000256" key="2">
    <source>
        <dbReference type="ARBA" id="ARBA00022553"/>
    </source>
</evidence>
<accession>H8MSA7</accession>
<dbReference type="InterPro" id="IPR020841">
    <property type="entry name" value="PKS_Beta-ketoAc_synthase_dom"/>
</dbReference>
<dbReference type="Pfam" id="PF16197">
    <property type="entry name" value="KAsynt_C_assoc"/>
    <property type="match status" value="1"/>
</dbReference>
<dbReference type="InterPro" id="IPR050091">
    <property type="entry name" value="PKS_NRPS_Biosynth_Enz"/>
</dbReference>
<evidence type="ECO:0000256" key="4">
    <source>
        <dbReference type="SAM" id="MobiDB-lite"/>
    </source>
</evidence>
<dbReference type="InterPro" id="IPR018201">
    <property type="entry name" value="Ketoacyl_synth_AS"/>
</dbReference>
<dbReference type="SUPFAM" id="SSF52151">
    <property type="entry name" value="FabD/lysophospholipase-like"/>
    <property type="match status" value="1"/>
</dbReference>
<dbReference type="EMBL" id="CP003389">
    <property type="protein sequence ID" value="AFE09965.1"/>
    <property type="molecule type" value="Genomic_DNA"/>
</dbReference>
<dbReference type="InterPro" id="IPR009081">
    <property type="entry name" value="PP-bd_ACP"/>
</dbReference>
<dbReference type="RefSeq" id="WP_014395400.1">
    <property type="nucleotide sequence ID" value="NC_017030.1"/>
</dbReference>
<dbReference type="SMART" id="SM00825">
    <property type="entry name" value="PKS_KS"/>
    <property type="match status" value="1"/>
</dbReference>
<dbReference type="GO" id="GO:0031177">
    <property type="term" value="F:phosphopantetheine binding"/>
    <property type="evidence" value="ECO:0007669"/>
    <property type="project" value="InterPro"/>
</dbReference>
<dbReference type="Gene3D" id="3.30.70.3290">
    <property type="match status" value="1"/>
</dbReference>
<dbReference type="CDD" id="cd05274">
    <property type="entry name" value="KR_FAS_SDR_x"/>
    <property type="match status" value="1"/>
</dbReference>
<dbReference type="Pfam" id="PF00109">
    <property type="entry name" value="ketoacyl-synt"/>
    <property type="match status" value="1"/>
</dbReference>
<evidence type="ECO:0000313" key="8">
    <source>
        <dbReference type="Proteomes" id="UP000007587"/>
    </source>
</evidence>
<dbReference type="SUPFAM" id="SSF55048">
    <property type="entry name" value="Probable ACP-binding domain of malonyl-CoA ACP transacylase"/>
    <property type="match status" value="1"/>
</dbReference>
<feature type="region of interest" description="Disordered" evidence="4">
    <location>
        <begin position="1465"/>
        <end position="1501"/>
    </location>
</feature>
<keyword evidence="1" id="KW-0596">Phosphopantetheine</keyword>
<dbReference type="HOGENOM" id="CLU_000022_35_4_7"/>
<dbReference type="GO" id="GO:0005737">
    <property type="term" value="C:cytoplasm"/>
    <property type="evidence" value="ECO:0007669"/>
    <property type="project" value="TreeGrafter"/>
</dbReference>
<dbReference type="InterPro" id="IPR014030">
    <property type="entry name" value="Ketoacyl_synth_N"/>
</dbReference>
<dbReference type="SUPFAM" id="SSF51735">
    <property type="entry name" value="NAD(P)-binding Rossmann-fold domains"/>
    <property type="match status" value="2"/>
</dbReference>
<keyword evidence="2" id="KW-0597">Phosphoprotein</keyword>
<dbReference type="PROSITE" id="PS50075">
    <property type="entry name" value="CARRIER"/>
    <property type="match status" value="1"/>
</dbReference>
<proteinExistence type="predicted"/>
<dbReference type="Gene3D" id="3.40.47.10">
    <property type="match status" value="1"/>
</dbReference>
<dbReference type="SMART" id="SM01294">
    <property type="entry name" value="PKS_PP_betabranch"/>
    <property type="match status" value="1"/>
</dbReference>
<dbReference type="Pfam" id="PF08659">
    <property type="entry name" value="KR"/>
    <property type="match status" value="1"/>
</dbReference>
<dbReference type="PANTHER" id="PTHR43775:SF37">
    <property type="entry name" value="SI:DKEY-61P9.11"/>
    <property type="match status" value="1"/>
</dbReference>
<dbReference type="eggNOG" id="COG0236">
    <property type="taxonomic scope" value="Bacteria"/>
</dbReference>
<reference evidence="7 8" key="1">
    <citation type="journal article" date="2012" name="J. Bacteriol.">
        <title>Complete Genome Sequence of the Fruiting Myxobacterium Corallococcus coralloides DSM 2259.</title>
        <authorList>
            <person name="Huntley S."/>
            <person name="Zhang Y."/>
            <person name="Treuner-Lange A."/>
            <person name="Kneip S."/>
            <person name="Sensen C.W."/>
            <person name="Sogaard-Andersen L."/>
        </authorList>
    </citation>
    <scope>NUCLEOTIDE SEQUENCE [LARGE SCALE GENOMIC DNA]</scope>
    <source>
        <strain evidence="8">ATCC 25202 / DSM 2259 / NBRC 100086 / M2</strain>
    </source>
</reference>
<dbReference type="InterPro" id="IPR057326">
    <property type="entry name" value="KR_dom"/>
</dbReference>
<dbReference type="eggNOG" id="COG3321">
    <property type="taxonomic scope" value="Bacteria"/>
</dbReference>
<dbReference type="InterPro" id="IPR014043">
    <property type="entry name" value="Acyl_transferase_dom"/>
</dbReference>
<dbReference type="STRING" id="1144275.COCOR_02573"/>
<dbReference type="PANTHER" id="PTHR43775">
    <property type="entry name" value="FATTY ACID SYNTHASE"/>
    <property type="match status" value="1"/>
</dbReference>
<dbReference type="OrthoDB" id="6437095at2"/>
<dbReference type="SMART" id="SM00822">
    <property type="entry name" value="PKS_KR"/>
    <property type="match status" value="1"/>
</dbReference>
<dbReference type="eggNOG" id="COG1028">
    <property type="taxonomic scope" value="Bacteria"/>
</dbReference>
<dbReference type="InterPro" id="IPR016036">
    <property type="entry name" value="Malonyl_transacylase_ACP-bd"/>
</dbReference>
<evidence type="ECO:0000313" key="7">
    <source>
        <dbReference type="EMBL" id="AFE09965.1"/>
    </source>
</evidence>
<keyword evidence="3" id="KW-0808">Transferase</keyword>
<evidence type="ECO:0000256" key="1">
    <source>
        <dbReference type="ARBA" id="ARBA00022450"/>
    </source>
</evidence>
<dbReference type="SMART" id="SM00823">
    <property type="entry name" value="PKS_PP"/>
    <property type="match status" value="1"/>
</dbReference>
<dbReference type="Gene3D" id="3.40.366.10">
    <property type="entry name" value="Malonyl-Coenzyme A Acyl Carrier Protein, domain 2"/>
    <property type="match status" value="1"/>
</dbReference>
<dbReference type="InterPro" id="IPR016035">
    <property type="entry name" value="Acyl_Trfase/lysoPLipase"/>
</dbReference>
<dbReference type="Pfam" id="PF00698">
    <property type="entry name" value="Acyl_transf_1"/>
    <property type="match status" value="1"/>
</dbReference>
<dbReference type="InterPro" id="IPR014031">
    <property type="entry name" value="Ketoacyl_synth_C"/>
</dbReference>
<evidence type="ECO:0000259" key="6">
    <source>
        <dbReference type="PROSITE" id="PS52004"/>
    </source>
</evidence>
<keyword evidence="8" id="KW-1185">Reference proteome</keyword>
<dbReference type="InterPro" id="IPR032821">
    <property type="entry name" value="PKS_assoc"/>
</dbReference>
<dbReference type="Proteomes" id="UP000007587">
    <property type="component" value="Chromosome"/>
</dbReference>
<protein>
    <submittedName>
        <fullName evidence="7">Malonyl CoA-acyl carrier protein transacylase</fullName>
    </submittedName>
</protein>
<dbReference type="InterPro" id="IPR001227">
    <property type="entry name" value="Ac_transferase_dom_sf"/>
</dbReference>
<dbReference type="InterPro" id="IPR036736">
    <property type="entry name" value="ACP-like_sf"/>
</dbReference>
<dbReference type="PROSITE" id="PS52004">
    <property type="entry name" value="KS3_2"/>
    <property type="match status" value="1"/>
</dbReference>
<dbReference type="Pfam" id="PF00550">
    <property type="entry name" value="PP-binding"/>
    <property type="match status" value="1"/>
</dbReference>
<organism evidence="7 8">
    <name type="scientific">Corallococcus coralloides (strain ATCC 25202 / DSM 2259 / NBRC 100086 / M2)</name>
    <name type="common">Myxococcus coralloides</name>
    <dbReference type="NCBI Taxonomy" id="1144275"/>
    <lineage>
        <taxon>Bacteria</taxon>
        <taxon>Pseudomonadati</taxon>
        <taxon>Myxococcota</taxon>
        <taxon>Myxococcia</taxon>
        <taxon>Myxococcales</taxon>
        <taxon>Cystobacterineae</taxon>
        <taxon>Myxococcaceae</taxon>
        <taxon>Corallococcus</taxon>
    </lineage>
</organism>
<dbReference type="Gene3D" id="3.40.50.720">
    <property type="entry name" value="NAD(P)-binding Rossmann-like Domain"/>
    <property type="match status" value="1"/>
</dbReference>
<dbReference type="GO" id="GO:0004315">
    <property type="term" value="F:3-oxoacyl-[acyl-carrier-protein] synthase activity"/>
    <property type="evidence" value="ECO:0007669"/>
    <property type="project" value="InterPro"/>
</dbReference>
<sequence>MTFDSTRDVAIIGLSARLPGGPDLDAFWRNLLEGRHAIRTFTRDELLADGVPEGLASREDYVPRSAFVEDTHLFDASFFGFSRREAEVMDPQFRLFFECAWEALEDAGHAGRAAGMRVGVFATSGMSLYSGKTMNTYFRTNVQHQAEALEHLDQIQIKVLNERDYLPTQLSYRLNLTGPSLTVHTACSSALVALHFGVESLRKRECDAALVGAAALHAPRMAGYVHTTGSIFSAHGVCRPFDQKADGIVGGNGVGVLMLRRLSDAQADGDRILAVIRGTAINNDGARKVSYTAPSIDGQKETIRGALSDAGISAREIGFVEAHGTGTGLGDPIEVAALTQAFSVDQATAPGSVAIGSVKSNVGHLDTAAGMASLLKTVLALRHGQVPPTAGYERPNSHIAFDQTPFLVNTQPLHWEPRNGRRHALIGSLGAGGTNAHVVLADWPVEAQPAEQSSTDEPVCIALSAKNDAALKELAQRHASALSSGSACPRDWAYSTCTGRALFRERGAVVGRTSQQLAQGLLELASGRLSSSVLRGSAPSSGRPRLAFAFSGQGAQYAGMGRALYQRFAAFRSAFDELAALHRDSSAGQSLTSLVFDSPDAALRDTGLAQPSLFAFQYALCRLWLSLGVSPSALIGHSIGEYLAAHLAGVLSLHDAYLLVLARSRAMAALPPGGSMLSVLASPSRLSSFLSSFPSLELAADNGPEACVLSGPLPDIERLLPLLESAGLSFRPLHVSHAFHSAAMLPAMAALSSAASRLPHHSPSLPLASNLTGALATPSLFVPDYWARHLRQPVLFRQGLEALVAKKFTHFLEIGPRPVLTGLLRSASKGLSCIPSLDSSDPERAFCSAAASLHALGLDLDWKGLFEGPSPKRISVPTYAFQRQAYWLPARPRQTETDSVAPVPSAPTEPVALTGLCHAPLWVRVEGKETAPRRWALAALGGAGPRLAELKAALSQDTTVTTELLVTPADAVRLRADVAGIVLVQEEQPVVSALSELRRWLLGLEEPMTAGRPIVLVTRGAYGTGAGVASASALTARALWGAARAAYLEFAKGARLGLVDIGTTAAPSGLSAALATAAAGDELRLGREGWLRQRLAPLPLPPVQAQALEEPGHAAIITGGFGGVGWQLAVHLVQRGVRELVLVGRSAPGAAVDATLAAWRRTGISVTVLLGDVAEPATWEALHREVTARGHRLGTLYHLAGVLKDATLANISEADLSRVLRPKVHAASALLDAVATLAPRRIVLAGSLAGVLGSPGQFAYAAANAALGVAAEHLVAAGIPTLALAWAPLDAGMAASTRRGGNVERIPRMALAQAWELMARALAAGLTELSAGALEQAGLTAHEFEVLSPGDLGRRLFVEKPAPAVEPQAVRPAAVQDEPRAAERERPATGALLQVQQTLAELLGERTADAIDPTTNFQNLGLDSLMLIRLREQLNTRLKAKLTTATLYSYPTSRLLAEHITEQLRTKTEPASSNGGDAARSAEPPDLATAVAEPPAGPLGTEVMDDLAQAERLAEELLRELGLR</sequence>
<gene>
    <name evidence="7" type="primary">ppsE1</name>
    <name evidence="7" type="ordered locus">COCOR_02573</name>
</gene>
<dbReference type="Gene3D" id="1.10.1200.10">
    <property type="entry name" value="ACP-like"/>
    <property type="match status" value="1"/>
</dbReference>
<name>H8MSA7_CORCM</name>
<dbReference type="GO" id="GO:0006633">
    <property type="term" value="P:fatty acid biosynthetic process"/>
    <property type="evidence" value="ECO:0007669"/>
    <property type="project" value="InterPro"/>
</dbReference>
<dbReference type="PROSITE" id="PS00606">
    <property type="entry name" value="KS3_1"/>
    <property type="match status" value="1"/>
</dbReference>
<dbReference type="KEGG" id="ccx:COCOR_02573"/>
<dbReference type="SMART" id="SM00827">
    <property type="entry name" value="PKS_AT"/>
    <property type="match status" value="1"/>
</dbReference>
<dbReference type="InterPro" id="IPR036291">
    <property type="entry name" value="NAD(P)-bd_dom_sf"/>
</dbReference>
<dbReference type="SUPFAM" id="SSF47336">
    <property type="entry name" value="ACP-like"/>
    <property type="match status" value="1"/>
</dbReference>
<feature type="domain" description="Carrier" evidence="5">
    <location>
        <begin position="1389"/>
        <end position="1464"/>
    </location>
</feature>
<dbReference type="GO" id="GO:0004312">
    <property type="term" value="F:fatty acid synthase activity"/>
    <property type="evidence" value="ECO:0007669"/>
    <property type="project" value="TreeGrafter"/>
</dbReference>
<dbReference type="GO" id="GO:0071770">
    <property type="term" value="P:DIM/DIP cell wall layer assembly"/>
    <property type="evidence" value="ECO:0007669"/>
    <property type="project" value="TreeGrafter"/>
</dbReference>
<feature type="domain" description="Ketosynthase family 3 (KS3)" evidence="6">
    <location>
        <begin position="6"/>
        <end position="442"/>
    </location>
</feature>
<dbReference type="CDD" id="cd00833">
    <property type="entry name" value="PKS"/>
    <property type="match status" value="1"/>
</dbReference>
<dbReference type="InterPro" id="IPR016039">
    <property type="entry name" value="Thiolase-like"/>
</dbReference>